<reference evidence="2 3" key="1">
    <citation type="submission" date="2023-12" db="EMBL/GenBank/DDBJ databases">
        <title>Genome sequencing and assembly of bacterial species from a model synthetic community.</title>
        <authorList>
            <person name="Hogle S.L."/>
        </authorList>
    </citation>
    <scope>NUCLEOTIDE SEQUENCE [LARGE SCALE GENOMIC DNA]</scope>
    <source>
        <strain evidence="2 3">HAMBI 2494</strain>
    </source>
</reference>
<dbReference type="EMBL" id="CP139965">
    <property type="protein sequence ID" value="WQD78872.1"/>
    <property type="molecule type" value="Genomic_DNA"/>
</dbReference>
<organism evidence="2 3">
    <name type="scientific">Paraburkholderia kururiensis</name>
    <dbReference type="NCBI Taxonomy" id="984307"/>
    <lineage>
        <taxon>Bacteria</taxon>
        <taxon>Pseudomonadati</taxon>
        <taxon>Pseudomonadota</taxon>
        <taxon>Betaproteobacteria</taxon>
        <taxon>Burkholderiales</taxon>
        <taxon>Burkholderiaceae</taxon>
        <taxon>Paraburkholderia</taxon>
    </lineage>
</organism>
<name>A0ABZ0WND4_9BURK</name>
<dbReference type="RefSeq" id="WP_017774203.1">
    <property type="nucleotide sequence ID" value="NZ_CP139965.1"/>
</dbReference>
<dbReference type="Proteomes" id="UP001325479">
    <property type="component" value="Chromosome"/>
</dbReference>
<keyword evidence="3" id="KW-1185">Reference proteome</keyword>
<gene>
    <name evidence="2" type="ORF">U0042_03950</name>
</gene>
<evidence type="ECO:0000313" key="3">
    <source>
        <dbReference type="Proteomes" id="UP001325479"/>
    </source>
</evidence>
<accession>A0ABZ0WND4</accession>
<evidence type="ECO:0000313" key="2">
    <source>
        <dbReference type="EMBL" id="WQD78872.1"/>
    </source>
</evidence>
<feature type="region of interest" description="Disordered" evidence="1">
    <location>
        <begin position="1"/>
        <end position="24"/>
    </location>
</feature>
<evidence type="ECO:0000256" key="1">
    <source>
        <dbReference type="SAM" id="MobiDB-lite"/>
    </source>
</evidence>
<proteinExistence type="predicted"/>
<sequence>MTSDGSQKHDIQDKTQDKRGTTPADFEHLDAALSHVDEGVKSGSMAAGAAKGILYSLIETLGALVGDPDLPEHARSGYEGLLETARELRVKIDR</sequence>
<protein>
    <recommendedName>
        <fullName evidence="4">Major surface protein 3</fullName>
    </recommendedName>
</protein>
<evidence type="ECO:0008006" key="4">
    <source>
        <dbReference type="Google" id="ProtNLM"/>
    </source>
</evidence>